<name>A0A2J8A4Y9_9CHLO</name>
<comment type="caution">
    <text evidence="1">The sequence shown here is derived from an EMBL/GenBank/DDBJ whole genome shotgun (WGS) entry which is preliminary data.</text>
</comment>
<proteinExistence type="predicted"/>
<dbReference type="EMBL" id="PGGS01000172">
    <property type="protein sequence ID" value="PNH07602.1"/>
    <property type="molecule type" value="Genomic_DNA"/>
</dbReference>
<dbReference type="AlphaFoldDB" id="A0A2J8A4Y9"/>
<evidence type="ECO:0000313" key="2">
    <source>
        <dbReference type="Proteomes" id="UP000236333"/>
    </source>
</evidence>
<organism evidence="1 2">
    <name type="scientific">Tetrabaena socialis</name>
    <dbReference type="NCBI Taxonomy" id="47790"/>
    <lineage>
        <taxon>Eukaryota</taxon>
        <taxon>Viridiplantae</taxon>
        <taxon>Chlorophyta</taxon>
        <taxon>core chlorophytes</taxon>
        <taxon>Chlorophyceae</taxon>
        <taxon>CS clade</taxon>
        <taxon>Chlamydomonadales</taxon>
        <taxon>Tetrabaenaceae</taxon>
        <taxon>Tetrabaena</taxon>
    </lineage>
</organism>
<evidence type="ECO:0000313" key="1">
    <source>
        <dbReference type="EMBL" id="PNH07602.1"/>
    </source>
</evidence>
<dbReference type="Proteomes" id="UP000236333">
    <property type="component" value="Unassembled WGS sequence"/>
</dbReference>
<accession>A0A2J8A4Y9</accession>
<sequence>MDTLALNGNADVLRRALSLAIPVGQLGSELTLKTLATAGKAGFWGVTSAAKIIGRTVLSPLGSLAFGSGSAAVVSSKISFCTQPSCPQLICRRHHASRSEAKLLKAASGLRSGSAKCSIKKQGAAAVQPALFALLSMPCAPPSEHEHPSSEEVADWTVTSLGLQSSML</sequence>
<reference evidence="1 2" key="1">
    <citation type="journal article" date="2017" name="Mol. Biol. Evol.">
        <title>The 4-celled Tetrabaena socialis nuclear genome reveals the essential components for genetic control of cell number at the origin of multicellularity in the volvocine lineage.</title>
        <authorList>
            <person name="Featherston J."/>
            <person name="Arakaki Y."/>
            <person name="Hanschen E.R."/>
            <person name="Ferris P.J."/>
            <person name="Michod R.E."/>
            <person name="Olson B.J.S.C."/>
            <person name="Nozaki H."/>
            <person name="Durand P.M."/>
        </authorList>
    </citation>
    <scope>NUCLEOTIDE SEQUENCE [LARGE SCALE GENOMIC DNA]</scope>
    <source>
        <strain evidence="1 2">NIES-571</strain>
    </source>
</reference>
<keyword evidence="2" id="KW-1185">Reference proteome</keyword>
<protein>
    <submittedName>
        <fullName evidence="1">Uncharacterized protein</fullName>
    </submittedName>
</protein>
<dbReference type="OrthoDB" id="536346at2759"/>
<gene>
    <name evidence="1" type="ORF">TSOC_005945</name>
</gene>